<keyword evidence="23" id="KW-0031">Aminopeptidase</keyword>
<evidence type="ECO:0000256" key="5">
    <source>
        <dbReference type="ARBA" id="ARBA00022670"/>
    </source>
</evidence>
<evidence type="ECO:0000256" key="1">
    <source>
        <dbReference type="ARBA" id="ARBA00004167"/>
    </source>
</evidence>
<dbReference type="GO" id="GO:0005737">
    <property type="term" value="C:cytoplasm"/>
    <property type="evidence" value="ECO:0007669"/>
    <property type="project" value="TreeGrafter"/>
</dbReference>
<dbReference type="EMBL" id="SUNJ01000822">
    <property type="protein sequence ID" value="TPP67319.1"/>
    <property type="molecule type" value="Genomic_DNA"/>
</dbReference>
<evidence type="ECO:0000256" key="15">
    <source>
        <dbReference type="PIRSR" id="PIRSR634016-1"/>
    </source>
</evidence>
<feature type="domain" description="ERAP1-like C-terminal" evidence="21">
    <location>
        <begin position="683"/>
        <end position="948"/>
    </location>
</feature>
<dbReference type="InterPro" id="IPR050344">
    <property type="entry name" value="Peptidase_M1_aminopeptidases"/>
</dbReference>
<comment type="cofactor">
    <cofactor evidence="16">
        <name>Zn(2+)</name>
        <dbReference type="ChEBI" id="CHEBI:29105"/>
    </cofactor>
    <text evidence="16">Binds 1 zinc ion per subunit.</text>
</comment>
<dbReference type="Pfam" id="PF11838">
    <property type="entry name" value="ERAP1_C"/>
    <property type="match status" value="1"/>
</dbReference>
<comment type="caution">
    <text evidence="23">The sequence shown here is derived from an EMBL/GenBank/DDBJ whole genome shotgun (WGS) entry which is preliminary data.</text>
</comment>
<evidence type="ECO:0000259" key="20">
    <source>
        <dbReference type="Pfam" id="PF01433"/>
    </source>
</evidence>
<feature type="transmembrane region" description="Helical" evidence="19">
    <location>
        <begin position="50"/>
        <end position="76"/>
    </location>
</feature>
<evidence type="ECO:0000256" key="4">
    <source>
        <dbReference type="ARBA" id="ARBA00022475"/>
    </source>
</evidence>
<dbReference type="InterPro" id="IPR001930">
    <property type="entry name" value="Peptidase_M1"/>
</dbReference>
<feature type="binding site" evidence="16">
    <location>
        <position position="450"/>
    </location>
    <ligand>
        <name>Zn(2+)</name>
        <dbReference type="ChEBI" id="CHEBI:29105"/>
        <note>catalytic</note>
    </ligand>
</feature>
<feature type="domain" description="Peptidase M1 membrane alanine aminopeptidase" evidence="20">
    <location>
        <begin position="378"/>
        <end position="600"/>
    </location>
</feature>
<dbReference type="FunFam" id="2.60.40.1910:FF:000006">
    <property type="entry name" value="Aminopeptidase"/>
    <property type="match status" value="1"/>
</dbReference>
<comment type="subcellular location">
    <subcellularLocation>
        <location evidence="2">Cell membrane</location>
    </subcellularLocation>
    <subcellularLocation>
        <location evidence="1">Membrane</location>
        <topology evidence="1">Single-pass membrane protein</topology>
    </subcellularLocation>
</comment>
<protein>
    <submittedName>
        <fullName evidence="23">Glutamyl aminopeptidase</fullName>
    </submittedName>
</protein>
<dbReference type="Pfam" id="PF01433">
    <property type="entry name" value="Peptidase_M1"/>
    <property type="match status" value="1"/>
</dbReference>
<feature type="binding site" evidence="16">
    <location>
        <position position="473"/>
    </location>
    <ligand>
        <name>Zn(2+)</name>
        <dbReference type="ChEBI" id="CHEBI:29105"/>
        <note>catalytic</note>
    </ligand>
</feature>
<dbReference type="GO" id="GO:0005886">
    <property type="term" value="C:plasma membrane"/>
    <property type="evidence" value="ECO:0007669"/>
    <property type="project" value="UniProtKB-SubCell"/>
</dbReference>
<feature type="domain" description="Aminopeptidase N-like N-terminal" evidence="22">
    <location>
        <begin position="129"/>
        <end position="343"/>
    </location>
</feature>
<sequence>MSGTQVATSEAQPLTIKSPSNSVPDGKNEEDTMIMSPSCRWKRIQRPSRMIYAILIILLIILLLLLLITTGLAVYYGHAYSRCANTSQVGERHRLKSDKFHDVLFSDRISGEYRRLHAKNVRLPYTVFPRFYNLRLQVHLNSGDPIDFFFNGSSVVKVQCMNSTNELFVHAYSTLNVSVQNIGRIILFLDSSCMTVDTFQITRLAPNGSELENISIRNISYNDDLQWYHILLDEKLEENAFYIIRFGAFRAPLTNELKGWYLSSYYEKGVKKYLATSQLQPTDARRVFPCWDEPAFKAQFQVTLLREKPYHSLSNMGLRESIPIDDKWVADVFEPTVNTSTYLLAFVVSQFASLTGKDSKGRNFTVWTRPEKIGEAKYALETGMKIIRFFEEYFEVPYPLEKTDMIAVPDFAAGAMENWGLMIYREATMLWDPRVGTANSQQKVASVISHEIAHQWFGNLVTLNWWDDLWLNEGFASFIECIGVDHVHPEWGMDEQFLLDDMQKVLISDSLATSRPVFQPVYYPNEINEIFDPISYNKGASVLRMMESFMGRDAFRLGLKNYLSKHKFKNTVHDDLWRSLTEAALSVGKQVDVKSVMDTWLLQMNYPIVTVARVGPKLFRFEQAHYLDPPDSKAPKNPSSYGFQWQIPLTYGAPEMTNWDDNEVIWLRNKSMTTELSIKPDSWYIFNIKQAGFYRVHYADSNWELLTKQLIADHKAIPLHSRTQILDDLFSLANRGNVSYTVFLNLTKYLRKEDSYVAWETARRALAFVQRMLAVDSSYGLFSAYLRGLVDEQIRLIDWTTMQEDTNHMQHMLRWTIAKFACKTNHYLCVNKAKELYNNWMTNKTGNLIPPSLRATIYCSAIQWGGQREWQFLWDRLSEEKREEELVNMRTALACTRDMWIMKSFVKKMFSALSDPTDLVDVITYLTYNPLGHVVLWDYIREAWRQTIDDKTNDTTKGLTPMPPVNAILKILSKKHYTLNNIPLSEEILALEHASQGTAESSILQRSFQELFRRNEQNMVWTKKHLHAINKWLEEHVPDRNALT</sequence>
<dbReference type="Gene3D" id="1.25.50.20">
    <property type="match status" value="1"/>
</dbReference>
<dbReference type="FunFam" id="1.10.390.10:FF:000016">
    <property type="entry name" value="Glutamyl aminopeptidase"/>
    <property type="match status" value="1"/>
</dbReference>
<reference evidence="23 24" key="1">
    <citation type="submission" date="2019-04" db="EMBL/GenBank/DDBJ databases">
        <title>Annotation for the trematode Fasciola gigantica.</title>
        <authorList>
            <person name="Choi Y.-J."/>
        </authorList>
    </citation>
    <scope>NUCLEOTIDE SEQUENCE [LARGE SCALE GENOMIC DNA]</scope>
    <source>
        <strain evidence="23">Uganda_cow_1</strain>
    </source>
</reference>
<dbReference type="InterPro" id="IPR034016">
    <property type="entry name" value="M1_APN-typ"/>
</dbReference>
<dbReference type="GO" id="GO:0005615">
    <property type="term" value="C:extracellular space"/>
    <property type="evidence" value="ECO:0007669"/>
    <property type="project" value="TreeGrafter"/>
</dbReference>
<dbReference type="FunFam" id="1.25.50.20:FF:000001">
    <property type="entry name" value="Aminopeptidase"/>
    <property type="match status" value="1"/>
</dbReference>
<dbReference type="GO" id="GO:0042277">
    <property type="term" value="F:peptide binding"/>
    <property type="evidence" value="ECO:0007669"/>
    <property type="project" value="TreeGrafter"/>
</dbReference>
<dbReference type="Gene3D" id="1.10.390.10">
    <property type="entry name" value="Neutral Protease Domain 2"/>
    <property type="match status" value="1"/>
</dbReference>
<evidence type="ECO:0000256" key="3">
    <source>
        <dbReference type="ARBA" id="ARBA00010136"/>
    </source>
</evidence>
<evidence type="ECO:0000256" key="2">
    <source>
        <dbReference type="ARBA" id="ARBA00004236"/>
    </source>
</evidence>
<keyword evidence="13" id="KW-1015">Disulfide bond</keyword>
<dbReference type="AlphaFoldDB" id="A0A504Z336"/>
<dbReference type="CDD" id="cd09601">
    <property type="entry name" value="M1_APN-Q_like"/>
    <property type="match status" value="1"/>
</dbReference>
<feature type="binding site" evidence="16">
    <location>
        <position position="454"/>
    </location>
    <ligand>
        <name>Zn(2+)</name>
        <dbReference type="ChEBI" id="CHEBI:29105"/>
        <note>catalytic</note>
    </ligand>
</feature>
<keyword evidence="5" id="KW-0645">Protease</keyword>
<keyword evidence="14" id="KW-0325">Glycoprotein</keyword>
<dbReference type="PANTHER" id="PTHR11533:SF294">
    <property type="entry name" value="THYROTROPIN-RELEASING HORMONE-DEGRADING ECTOENZYME"/>
    <property type="match status" value="1"/>
</dbReference>
<dbReference type="SUPFAM" id="SSF55486">
    <property type="entry name" value="Metalloproteases ('zincins'), catalytic domain"/>
    <property type="match status" value="1"/>
</dbReference>
<evidence type="ECO:0000259" key="21">
    <source>
        <dbReference type="Pfam" id="PF11838"/>
    </source>
</evidence>
<evidence type="ECO:0000256" key="7">
    <source>
        <dbReference type="ARBA" id="ARBA00022723"/>
    </source>
</evidence>
<dbReference type="Proteomes" id="UP000316759">
    <property type="component" value="Unassembled WGS sequence"/>
</dbReference>
<evidence type="ECO:0000256" key="11">
    <source>
        <dbReference type="ARBA" id="ARBA00023049"/>
    </source>
</evidence>
<dbReference type="GO" id="GO:0070006">
    <property type="term" value="F:metalloaminopeptidase activity"/>
    <property type="evidence" value="ECO:0007669"/>
    <property type="project" value="TreeGrafter"/>
</dbReference>
<feature type="compositionally biased region" description="Polar residues" evidence="18">
    <location>
        <begin position="1"/>
        <end position="23"/>
    </location>
</feature>
<keyword evidence="9 16" id="KW-0862">Zinc</keyword>
<dbReference type="Pfam" id="PF17900">
    <property type="entry name" value="Peptidase_M1_N"/>
    <property type="match status" value="1"/>
</dbReference>
<keyword evidence="4" id="KW-1003">Cell membrane</keyword>
<keyword evidence="11" id="KW-0482">Metalloprotease</keyword>
<dbReference type="Gene3D" id="2.60.40.1730">
    <property type="entry name" value="tricorn interacting facor f3 domain"/>
    <property type="match status" value="1"/>
</dbReference>
<dbReference type="InterPro" id="IPR042097">
    <property type="entry name" value="Aminopeptidase_N-like_N_sf"/>
</dbReference>
<dbReference type="GO" id="GO:0043171">
    <property type="term" value="P:peptide catabolic process"/>
    <property type="evidence" value="ECO:0007669"/>
    <property type="project" value="TreeGrafter"/>
</dbReference>
<dbReference type="SUPFAM" id="SSF63737">
    <property type="entry name" value="Leukotriene A4 hydrolase N-terminal domain"/>
    <property type="match status" value="1"/>
</dbReference>
<organism evidence="23 24">
    <name type="scientific">Fasciola gigantica</name>
    <name type="common">Giant liver fluke</name>
    <dbReference type="NCBI Taxonomy" id="46835"/>
    <lineage>
        <taxon>Eukaryota</taxon>
        <taxon>Metazoa</taxon>
        <taxon>Spiralia</taxon>
        <taxon>Lophotrochozoa</taxon>
        <taxon>Platyhelminthes</taxon>
        <taxon>Trematoda</taxon>
        <taxon>Digenea</taxon>
        <taxon>Plagiorchiida</taxon>
        <taxon>Echinostomata</taxon>
        <taxon>Echinostomatoidea</taxon>
        <taxon>Fasciolidae</taxon>
        <taxon>Fasciola</taxon>
    </lineage>
</organism>
<evidence type="ECO:0000256" key="9">
    <source>
        <dbReference type="ARBA" id="ARBA00022833"/>
    </source>
</evidence>
<evidence type="ECO:0000256" key="8">
    <source>
        <dbReference type="ARBA" id="ARBA00022801"/>
    </source>
</evidence>
<evidence type="ECO:0000256" key="6">
    <source>
        <dbReference type="ARBA" id="ARBA00022692"/>
    </source>
</evidence>
<dbReference type="OrthoDB" id="10031169at2759"/>
<keyword evidence="12 19" id="KW-0472">Membrane</keyword>
<dbReference type="GO" id="GO:0006508">
    <property type="term" value="P:proteolysis"/>
    <property type="evidence" value="ECO:0007669"/>
    <property type="project" value="UniProtKB-KW"/>
</dbReference>
<evidence type="ECO:0000256" key="19">
    <source>
        <dbReference type="SAM" id="Phobius"/>
    </source>
</evidence>
<evidence type="ECO:0000256" key="10">
    <source>
        <dbReference type="ARBA" id="ARBA00022989"/>
    </source>
</evidence>
<keyword evidence="10 19" id="KW-1133">Transmembrane helix</keyword>
<evidence type="ECO:0000256" key="17">
    <source>
        <dbReference type="PIRSR" id="PIRSR634016-4"/>
    </source>
</evidence>
<dbReference type="InterPro" id="IPR027268">
    <property type="entry name" value="Peptidase_M4/M1_CTD_sf"/>
</dbReference>
<dbReference type="STRING" id="46835.A0A504Z336"/>
<keyword evidence="8" id="KW-0378">Hydrolase</keyword>
<evidence type="ECO:0000259" key="22">
    <source>
        <dbReference type="Pfam" id="PF17900"/>
    </source>
</evidence>
<proteinExistence type="inferred from homology"/>
<dbReference type="InterPro" id="IPR045357">
    <property type="entry name" value="Aminopeptidase_N-like_N"/>
</dbReference>
<evidence type="ECO:0000313" key="23">
    <source>
        <dbReference type="EMBL" id="TPP67319.1"/>
    </source>
</evidence>
<feature type="active site" description="Proton acceptor" evidence="15">
    <location>
        <position position="451"/>
    </location>
</feature>
<dbReference type="GO" id="GO:0008270">
    <property type="term" value="F:zinc ion binding"/>
    <property type="evidence" value="ECO:0007669"/>
    <property type="project" value="InterPro"/>
</dbReference>
<evidence type="ECO:0000313" key="24">
    <source>
        <dbReference type="Proteomes" id="UP000316759"/>
    </source>
</evidence>
<gene>
    <name evidence="23" type="ORF">FGIG_01288</name>
</gene>
<evidence type="ECO:0000256" key="18">
    <source>
        <dbReference type="SAM" id="MobiDB-lite"/>
    </source>
</evidence>
<evidence type="ECO:0000256" key="12">
    <source>
        <dbReference type="ARBA" id="ARBA00023136"/>
    </source>
</evidence>
<dbReference type="InterPro" id="IPR014782">
    <property type="entry name" value="Peptidase_M1_dom"/>
</dbReference>
<name>A0A504Z336_FASGI</name>
<accession>A0A504Z336</accession>
<dbReference type="Gene3D" id="2.60.40.1910">
    <property type="match status" value="1"/>
</dbReference>
<keyword evidence="24" id="KW-1185">Reference proteome</keyword>
<evidence type="ECO:0000256" key="13">
    <source>
        <dbReference type="ARBA" id="ARBA00023157"/>
    </source>
</evidence>
<dbReference type="InterPro" id="IPR024571">
    <property type="entry name" value="ERAP1-like_C_dom"/>
</dbReference>
<dbReference type="PRINTS" id="PR00756">
    <property type="entry name" value="ALADIPTASE"/>
</dbReference>
<feature type="region of interest" description="Disordered" evidence="18">
    <location>
        <begin position="1"/>
        <end position="32"/>
    </location>
</feature>
<evidence type="ECO:0000256" key="14">
    <source>
        <dbReference type="ARBA" id="ARBA00023180"/>
    </source>
</evidence>
<dbReference type="PANTHER" id="PTHR11533">
    <property type="entry name" value="PROTEASE M1 ZINC METALLOPROTEASE"/>
    <property type="match status" value="1"/>
</dbReference>
<evidence type="ECO:0000256" key="16">
    <source>
        <dbReference type="PIRSR" id="PIRSR634016-3"/>
    </source>
</evidence>
<keyword evidence="7 16" id="KW-0479">Metal-binding</keyword>
<feature type="site" description="Transition state stabilizer" evidence="17">
    <location>
        <position position="536"/>
    </location>
</feature>
<keyword evidence="6 19" id="KW-0812">Transmembrane</keyword>
<comment type="similarity">
    <text evidence="3">Belongs to the peptidase M1 family.</text>
</comment>